<dbReference type="AlphaFoldDB" id="A0A143PR85"/>
<keyword evidence="5" id="KW-1185">Reference proteome</keyword>
<evidence type="ECO:0000313" key="5">
    <source>
        <dbReference type="Proteomes" id="UP000076079"/>
    </source>
</evidence>
<dbReference type="Proteomes" id="UP000076079">
    <property type="component" value="Chromosome"/>
</dbReference>
<gene>
    <name evidence="4" type="ORF">LuPra_04119</name>
</gene>
<dbReference type="EMBL" id="CP015136">
    <property type="protein sequence ID" value="AMY10876.1"/>
    <property type="molecule type" value="Genomic_DNA"/>
</dbReference>
<dbReference type="RefSeq" id="WP_110172476.1">
    <property type="nucleotide sequence ID" value="NZ_CP015136.1"/>
</dbReference>
<evidence type="ECO:0000256" key="2">
    <source>
        <dbReference type="SAM" id="SignalP"/>
    </source>
</evidence>
<dbReference type="EC" id="3.1.1.1" evidence="4"/>
<evidence type="ECO:0000256" key="1">
    <source>
        <dbReference type="ARBA" id="ARBA00022801"/>
    </source>
</evidence>
<dbReference type="SUPFAM" id="SSF53474">
    <property type="entry name" value="alpha/beta-Hydrolases"/>
    <property type="match status" value="1"/>
</dbReference>
<dbReference type="PANTHER" id="PTHR48081">
    <property type="entry name" value="AB HYDROLASE SUPERFAMILY PROTEIN C4A8.06C"/>
    <property type="match status" value="1"/>
</dbReference>
<reference evidence="4 5" key="1">
    <citation type="journal article" date="2016" name="Genome Announc.">
        <title>First Complete Genome Sequence of a Subdivision 6 Acidobacterium Strain.</title>
        <authorList>
            <person name="Huang S."/>
            <person name="Vieira S."/>
            <person name="Bunk B."/>
            <person name="Riedel T."/>
            <person name="Sproer C."/>
            <person name="Overmann J."/>
        </authorList>
    </citation>
    <scope>NUCLEOTIDE SEQUENCE [LARGE SCALE GENOMIC DNA]</scope>
    <source>
        <strain evidence="5">DSM 100886 HEG_-6_39</strain>
    </source>
</reference>
<proteinExistence type="predicted"/>
<keyword evidence="1 4" id="KW-0378">Hydrolase</keyword>
<dbReference type="Gene3D" id="3.40.50.1820">
    <property type="entry name" value="alpha/beta hydrolase"/>
    <property type="match status" value="1"/>
</dbReference>
<feature type="chain" id="PRO_5007511837" evidence="2">
    <location>
        <begin position="19"/>
        <end position="286"/>
    </location>
</feature>
<sequence precursor="true">MRLLATLLFVLTATVAQAQVVTRDIPYANPAHERQVLDVHAPPGAKGRPVVFWIHGGGWQTGHKGLVALKPQAFNDAGFVFVSTNHRLWPGVAMGDIIRDIAKSLRWVHDHVAEYGGDPSTVFVMGHSSGAQLAALVCTDDRYLKAEGLSLGMLKGCVPVDADTFDVPAIIEVAEVRARVHGFPLPTSGHRQKFGNDPVKHRDLSAVTHVAPGKSIPPFLILHVAEHPDAGAQARRMAAALTAAGITATVVPVRDTWHAAINDNIGKPGDPGSEAVFGFVKQVLAR</sequence>
<accession>A0A143PR85</accession>
<feature type="domain" description="BD-FAE-like" evidence="3">
    <location>
        <begin position="37"/>
        <end position="223"/>
    </location>
</feature>
<evidence type="ECO:0000313" key="4">
    <source>
        <dbReference type="EMBL" id="AMY10876.1"/>
    </source>
</evidence>
<keyword evidence="2" id="KW-0732">Signal</keyword>
<dbReference type="InterPro" id="IPR029058">
    <property type="entry name" value="AB_hydrolase_fold"/>
</dbReference>
<dbReference type="InterPro" id="IPR050300">
    <property type="entry name" value="GDXG_lipolytic_enzyme"/>
</dbReference>
<reference evidence="5" key="2">
    <citation type="submission" date="2016-04" db="EMBL/GenBank/DDBJ databases">
        <title>First Complete Genome Sequence of a Subdivision 6 Acidobacterium.</title>
        <authorList>
            <person name="Huang S."/>
            <person name="Vieira S."/>
            <person name="Bunk B."/>
            <person name="Riedel T."/>
            <person name="Sproeer C."/>
            <person name="Overmann J."/>
        </authorList>
    </citation>
    <scope>NUCLEOTIDE SEQUENCE [LARGE SCALE GENOMIC DNA]</scope>
    <source>
        <strain evidence="5">DSM 100886 HEG_-6_39</strain>
    </source>
</reference>
<dbReference type="STRING" id="1855912.LuPra_04119"/>
<dbReference type="KEGG" id="abac:LuPra_04119"/>
<dbReference type="OrthoDB" id="9775851at2"/>
<protein>
    <submittedName>
        <fullName evidence="4">Carboxylesterase</fullName>
        <ecNumber evidence="4">3.1.1.1</ecNumber>
    </submittedName>
</protein>
<dbReference type="PANTHER" id="PTHR48081:SF33">
    <property type="entry name" value="KYNURENINE FORMAMIDASE"/>
    <property type="match status" value="1"/>
</dbReference>
<organism evidence="4 5">
    <name type="scientific">Luteitalea pratensis</name>
    <dbReference type="NCBI Taxonomy" id="1855912"/>
    <lineage>
        <taxon>Bacteria</taxon>
        <taxon>Pseudomonadati</taxon>
        <taxon>Acidobacteriota</taxon>
        <taxon>Vicinamibacteria</taxon>
        <taxon>Vicinamibacterales</taxon>
        <taxon>Vicinamibacteraceae</taxon>
        <taxon>Luteitalea</taxon>
    </lineage>
</organism>
<feature type="signal peptide" evidence="2">
    <location>
        <begin position="1"/>
        <end position="18"/>
    </location>
</feature>
<dbReference type="GO" id="GO:0106435">
    <property type="term" value="F:carboxylesterase activity"/>
    <property type="evidence" value="ECO:0007669"/>
    <property type="project" value="UniProtKB-EC"/>
</dbReference>
<dbReference type="InterPro" id="IPR049492">
    <property type="entry name" value="BD-FAE-like_dom"/>
</dbReference>
<name>A0A143PR85_LUTPR</name>
<dbReference type="Pfam" id="PF20434">
    <property type="entry name" value="BD-FAE"/>
    <property type="match status" value="1"/>
</dbReference>
<evidence type="ECO:0000259" key="3">
    <source>
        <dbReference type="Pfam" id="PF20434"/>
    </source>
</evidence>